<keyword evidence="3 4" id="KW-0413">Isomerase</keyword>
<dbReference type="FunFam" id="3.20.20.10:FF:000002">
    <property type="entry name" value="Alanine racemase"/>
    <property type="match status" value="1"/>
</dbReference>
<dbReference type="KEGG" id="cbac:JI75_07030"/>
<dbReference type="GO" id="GO:0030170">
    <property type="term" value="F:pyridoxal phosphate binding"/>
    <property type="evidence" value="ECO:0007669"/>
    <property type="project" value="UniProtKB-UniRule"/>
</dbReference>
<evidence type="ECO:0000313" key="8">
    <source>
        <dbReference type="EMBL" id="AJC12452.1"/>
    </source>
</evidence>
<dbReference type="Gene3D" id="2.40.37.10">
    <property type="entry name" value="Lyase, Ornithine Decarboxylase, Chain A, domain 1"/>
    <property type="match status" value="1"/>
</dbReference>
<feature type="domain" description="Alanine racemase C-terminal" evidence="7">
    <location>
        <begin position="246"/>
        <end position="381"/>
    </location>
</feature>
<feature type="binding site" evidence="4 6">
    <location>
        <position position="138"/>
    </location>
    <ligand>
        <name>substrate</name>
    </ligand>
</feature>
<keyword evidence="2 4" id="KW-0663">Pyridoxal phosphate</keyword>
<name>A0A0A8BB97_9ACTN</name>
<comment type="catalytic activity">
    <reaction evidence="4">
        <text>L-alanine = D-alanine</text>
        <dbReference type="Rhea" id="RHEA:20249"/>
        <dbReference type="ChEBI" id="CHEBI:57416"/>
        <dbReference type="ChEBI" id="CHEBI:57972"/>
        <dbReference type="EC" id="5.1.1.1"/>
    </reaction>
</comment>
<evidence type="ECO:0000256" key="2">
    <source>
        <dbReference type="ARBA" id="ARBA00022898"/>
    </source>
</evidence>
<sequence length="382" mass="42142">MEESLRRWSWVNIDLSAVRHNVREARKLIPRSTRLLAVVKADAYGHGAVKVAEAALSAGADHLGVATVSEGIELRRAQIGAPILILSQPPASAIPLLLAYNIMPSVYESEFAVQYGEMADAHGMEAPFHLAVNSGMNRIGVRYDEVVPFMMQIGFHRALKLAGVFTHFATADAPEPFEFDVQAHRFEESIAALRQMGVDPGIVHAANSAATVRYPGVHYDMVRWGICMYGFHPCPETRLRVALKPVMSVHARITDARLVPMSEGVSYGFNYRSPGSVKICTLPIGYADGLVRGLSGRIDFLLKGRRFRQVGNICMDQCMFEADMRSFATRTRIDPQVGDEVVIVGEQGDEAVTIDDMAAKLNTISYEVAIGFSHRMPRYYLG</sequence>
<dbReference type="HAMAP" id="MF_01201">
    <property type="entry name" value="Ala_racemase"/>
    <property type="match status" value="1"/>
</dbReference>
<proteinExistence type="inferred from homology"/>
<reference evidence="9" key="1">
    <citation type="submission" date="2014-08" db="EMBL/GenBank/DDBJ databases">
        <title>Coriobacteriaceae sp. complete genome.</title>
        <authorList>
            <person name="Looft T."/>
            <person name="Bayles D.O."/>
            <person name="Stanton T.B."/>
        </authorList>
    </citation>
    <scope>NUCLEOTIDE SEQUENCE [LARGE SCALE GENOMIC DNA]</scope>
    <source>
        <strain evidence="9">68-1-3</strain>
    </source>
</reference>
<dbReference type="Proteomes" id="UP000031121">
    <property type="component" value="Chromosome"/>
</dbReference>
<dbReference type="PROSITE" id="PS00395">
    <property type="entry name" value="ALANINE_RACEMASE"/>
    <property type="match status" value="1"/>
</dbReference>
<dbReference type="PANTHER" id="PTHR30511">
    <property type="entry name" value="ALANINE RACEMASE"/>
    <property type="match status" value="1"/>
</dbReference>
<comment type="similarity">
    <text evidence="4">Belongs to the alanine racemase family.</text>
</comment>
<dbReference type="Gene3D" id="3.20.20.10">
    <property type="entry name" value="Alanine racemase"/>
    <property type="match status" value="1"/>
</dbReference>
<organism evidence="8 9">
    <name type="scientific">Berryella intestinalis</name>
    <dbReference type="NCBI Taxonomy" id="1531429"/>
    <lineage>
        <taxon>Bacteria</taxon>
        <taxon>Bacillati</taxon>
        <taxon>Actinomycetota</taxon>
        <taxon>Coriobacteriia</taxon>
        <taxon>Eggerthellales</taxon>
        <taxon>Eggerthellaceae</taxon>
        <taxon>Berryella</taxon>
    </lineage>
</organism>
<dbReference type="CDD" id="cd00430">
    <property type="entry name" value="PLPDE_III_AR"/>
    <property type="match status" value="1"/>
</dbReference>
<evidence type="ECO:0000256" key="3">
    <source>
        <dbReference type="ARBA" id="ARBA00023235"/>
    </source>
</evidence>
<dbReference type="STRING" id="1531429.JI75_07030"/>
<evidence type="ECO:0000256" key="6">
    <source>
        <dbReference type="PIRSR" id="PIRSR600821-52"/>
    </source>
</evidence>
<dbReference type="SUPFAM" id="SSF51419">
    <property type="entry name" value="PLP-binding barrel"/>
    <property type="match status" value="1"/>
</dbReference>
<comment type="function">
    <text evidence="4">Catalyzes the interconversion of L-alanine and D-alanine. May also act on other amino acids.</text>
</comment>
<dbReference type="InterPro" id="IPR001608">
    <property type="entry name" value="Ala_racemase_N"/>
</dbReference>
<accession>A0A0A8BB97</accession>
<comment type="cofactor">
    <cofactor evidence="1 4 5">
        <name>pyridoxal 5'-phosphate</name>
        <dbReference type="ChEBI" id="CHEBI:597326"/>
    </cofactor>
</comment>
<keyword evidence="9" id="KW-1185">Reference proteome</keyword>
<evidence type="ECO:0000256" key="1">
    <source>
        <dbReference type="ARBA" id="ARBA00001933"/>
    </source>
</evidence>
<dbReference type="SMART" id="SM01005">
    <property type="entry name" value="Ala_racemase_C"/>
    <property type="match status" value="1"/>
</dbReference>
<feature type="modified residue" description="N6-(pyridoxal phosphate)lysine" evidence="4 5">
    <location>
        <position position="40"/>
    </location>
</feature>
<dbReference type="InterPro" id="IPR029066">
    <property type="entry name" value="PLP-binding_barrel"/>
</dbReference>
<dbReference type="GO" id="GO:0030632">
    <property type="term" value="P:D-alanine biosynthetic process"/>
    <property type="evidence" value="ECO:0007669"/>
    <property type="project" value="UniProtKB-UniRule"/>
</dbReference>
<dbReference type="EC" id="5.1.1.1" evidence="4"/>
<dbReference type="PANTHER" id="PTHR30511:SF0">
    <property type="entry name" value="ALANINE RACEMASE, CATABOLIC-RELATED"/>
    <property type="match status" value="1"/>
</dbReference>
<dbReference type="EMBL" id="CP009302">
    <property type="protein sequence ID" value="AJC12452.1"/>
    <property type="molecule type" value="Genomic_DNA"/>
</dbReference>
<reference evidence="8 9" key="2">
    <citation type="journal article" date="2015" name="Genome Announc.">
        <title>Complete Genome Sequence of Coriobacteriaceae Strain 68-1-3, a Novel Mucus-Degrading Isolate from the Swine Intestinal Tract.</title>
        <authorList>
            <person name="Looft T."/>
            <person name="Bayles D.O."/>
            <person name="Alt D.P."/>
            <person name="Stanton T.B."/>
        </authorList>
    </citation>
    <scope>NUCLEOTIDE SEQUENCE [LARGE SCALE GENOMIC DNA]</scope>
    <source>
        <strain evidence="8 9">68-1-3</strain>
    </source>
</reference>
<dbReference type="NCBIfam" id="TIGR00492">
    <property type="entry name" value="alr"/>
    <property type="match status" value="1"/>
</dbReference>
<dbReference type="InterPro" id="IPR000821">
    <property type="entry name" value="Ala_racemase"/>
</dbReference>
<feature type="active site" description="Proton acceptor; specific for D-alanine" evidence="4">
    <location>
        <position position="40"/>
    </location>
</feature>
<evidence type="ECO:0000256" key="5">
    <source>
        <dbReference type="PIRSR" id="PIRSR600821-50"/>
    </source>
</evidence>
<gene>
    <name evidence="8" type="ORF">JI75_07030</name>
</gene>
<feature type="binding site" evidence="4 6">
    <location>
        <position position="315"/>
    </location>
    <ligand>
        <name>substrate</name>
    </ligand>
</feature>
<protein>
    <recommendedName>
        <fullName evidence="4">Alanine racemase</fullName>
        <ecNumber evidence="4">5.1.1.1</ecNumber>
    </recommendedName>
</protein>
<dbReference type="InterPro" id="IPR009006">
    <property type="entry name" value="Ala_racemase/Decarboxylase_C"/>
</dbReference>
<dbReference type="InterPro" id="IPR011079">
    <property type="entry name" value="Ala_racemase_C"/>
</dbReference>
<dbReference type="SUPFAM" id="SSF50621">
    <property type="entry name" value="Alanine racemase C-terminal domain-like"/>
    <property type="match status" value="1"/>
</dbReference>
<dbReference type="PRINTS" id="PR00992">
    <property type="entry name" value="ALARACEMASE"/>
</dbReference>
<dbReference type="Pfam" id="PF01168">
    <property type="entry name" value="Ala_racemase_N"/>
    <property type="match status" value="1"/>
</dbReference>
<dbReference type="GO" id="GO:0008784">
    <property type="term" value="F:alanine racemase activity"/>
    <property type="evidence" value="ECO:0007669"/>
    <property type="project" value="UniProtKB-UniRule"/>
</dbReference>
<dbReference type="Pfam" id="PF00842">
    <property type="entry name" value="Ala_racemase_C"/>
    <property type="match status" value="1"/>
</dbReference>
<dbReference type="UniPathway" id="UPA00042">
    <property type="reaction ID" value="UER00497"/>
</dbReference>
<feature type="active site" description="Proton acceptor; specific for L-alanine" evidence="4">
    <location>
        <position position="267"/>
    </location>
</feature>
<dbReference type="HOGENOM" id="CLU_028393_2_2_11"/>
<dbReference type="GO" id="GO:0005829">
    <property type="term" value="C:cytosol"/>
    <property type="evidence" value="ECO:0007669"/>
    <property type="project" value="TreeGrafter"/>
</dbReference>
<dbReference type="InterPro" id="IPR020622">
    <property type="entry name" value="Ala_racemase_pyridoxalP-BS"/>
</dbReference>
<evidence type="ECO:0000313" key="9">
    <source>
        <dbReference type="Proteomes" id="UP000031121"/>
    </source>
</evidence>
<evidence type="ECO:0000259" key="7">
    <source>
        <dbReference type="SMART" id="SM01005"/>
    </source>
</evidence>
<comment type="pathway">
    <text evidence="4">Amino-acid biosynthesis; D-alanine biosynthesis; D-alanine from L-alanine: step 1/1.</text>
</comment>
<dbReference type="AlphaFoldDB" id="A0A0A8BB97"/>
<evidence type="ECO:0000256" key="4">
    <source>
        <dbReference type="HAMAP-Rule" id="MF_01201"/>
    </source>
</evidence>